<dbReference type="PANTHER" id="PTHR43157:SF67">
    <property type="entry name" value="DEHYDROGENASE_REDUCTASE FAMILY PROTEIN, PUTATIVE (AFU_ORTHOLOGUE AFUA_3G02580)-RELATED"/>
    <property type="match status" value="1"/>
</dbReference>
<dbReference type="InterPro" id="IPR002347">
    <property type="entry name" value="SDR_fam"/>
</dbReference>
<evidence type="ECO:0000256" key="1">
    <source>
        <dbReference type="ARBA" id="ARBA00023002"/>
    </source>
</evidence>
<keyword evidence="3" id="KW-1185">Reference proteome</keyword>
<sequence length="327" mass="35055">MTTYLRFLYNQLLVHPTLPTDPAPFTNQTIIITGSNAGLGLEAARHIARLGAEKLILAVRDLSAGEAARTAIETSTGRPGICEVWPLDLSSFASVQAFAARAAQLPRLDAVVANAAIATPVFATAEGYERTVTVNVLSTILLGLLVLPTLRATARAHPRARKPRLVVVVSEVHAWAVLPDWPPGTRLVDVLSDEGTADMNGRYPLSKLLVVLAVREMVRRLRDDAVVVNMLNPGFCRSRLARDLPGVGMKVLKVLVARSTEEGSRTLVAGAATGEESHGEYMENGVVAPHAVSAFVRSEEGAKVQVRVWEEIVQVLEGVEPGVTGNL</sequence>
<proteinExistence type="predicted"/>
<dbReference type="Gene3D" id="3.40.50.720">
    <property type="entry name" value="NAD(P)-binding Rossmann-like Domain"/>
    <property type="match status" value="1"/>
</dbReference>
<gene>
    <name evidence="2" type="ORF">ATEIFO6365_0004091400</name>
</gene>
<keyword evidence="1" id="KW-0560">Oxidoreductase</keyword>
<dbReference type="EMBL" id="BLJY01000004">
    <property type="protein sequence ID" value="GFF15795.1"/>
    <property type="molecule type" value="Genomic_DNA"/>
</dbReference>
<dbReference type="Proteomes" id="UP000452235">
    <property type="component" value="Unassembled WGS sequence"/>
</dbReference>
<dbReference type="OrthoDB" id="542013at2759"/>
<dbReference type="AlphaFoldDB" id="A0A5M3YQM3"/>
<dbReference type="PRINTS" id="PR00081">
    <property type="entry name" value="GDHRDH"/>
</dbReference>
<organism evidence="2 3">
    <name type="scientific">Aspergillus terreus</name>
    <dbReference type="NCBI Taxonomy" id="33178"/>
    <lineage>
        <taxon>Eukaryota</taxon>
        <taxon>Fungi</taxon>
        <taxon>Dikarya</taxon>
        <taxon>Ascomycota</taxon>
        <taxon>Pezizomycotina</taxon>
        <taxon>Eurotiomycetes</taxon>
        <taxon>Eurotiomycetidae</taxon>
        <taxon>Eurotiales</taxon>
        <taxon>Aspergillaceae</taxon>
        <taxon>Aspergillus</taxon>
        <taxon>Aspergillus subgen. Circumdati</taxon>
    </lineage>
</organism>
<accession>A0A5M3YQM3</accession>
<dbReference type="Pfam" id="PF00106">
    <property type="entry name" value="adh_short"/>
    <property type="match status" value="1"/>
</dbReference>
<dbReference type="SUPFAM" id="SSF51735">
    <property type="entry name" value="NAD(P)-binding Rossmann-fold domains"/>
    <property type="match status" value="1"/>
</dbReference>
<name>A0A5M3YQM3_ASPTE</name>
<comment type="caution">
    <text evidence="2">The sequence shown here is derived from an EMBL/GenBank/DDBJ whole genome shotgun (WGS) entry which is preliminary data.</text>
</comment>
<dbReference type="VEuPathDB" id="FungiDB:ATEG_01616"/>
<reference evidence="2 3" key="1">
    <citation type="submission" date="2020-01" db="EMBL/GenBank/DDBJ databases">
        <title>Aspergillus terreus IFO 6365 whole genome shotgun sequence.</title>
        <authorList>
            <person name="Kanamasa S."/>
            <person name="Takahashi H."/>
        </authorList>
    </citation>
    <scope>NUCLEOTIDE SEQUENCE [LARGE SCALE GENOMIC DNA]</scope>
    <source>
        <strain evidence="2 3">IFO 6365</strain>
    </source>
</reference>
<protein>
    <submittedName>
        <fullName evidence="2">Short-chain dehydrogenase/reductase family protein</fullName>
    </submittedName>
</protein>
<dbReference type="GO" id="GO:0016491">
    <property type="term" value="F:oxidoreductase activity"/>
    <property type="evidence" value="ECO:0007669"/>
    <property type="project" value="UniProtKB-KW"/>
</dbReference>
<evidence type="ECO:0000313" key="2">
    <source>
        <dbReference type="EMBL" id="GFF15795.1"/>
    </source>
</evidence>
<evidence type="ECO:0000313" key="3">
    <source>
        <dbReference type="Proteomes" id="UP000452235"/>
    </source>
</evidence>
<dbReference type="PANTHER" id="PTHR43157">
    <property type="entry name" value="PHOSPHATIDYLINOSITOL-GLYCAN BIOSYNTHESIS CLASS F PROTEIN-RELATED"/>
    <property type="match status" value="1"/>
</dbReference>
<dbReference type="InterPro" id="IPR036291">
    <property type="entry name" value="NAD(P)-bd_dom_sf"/>
</dbReference>